<gene>
    <name evidence="1" type="ORF">BST86_01460</name>
</gene>
<evidence type="ECO:0000313" key="1">
    <source>
        <dbReference type="EMBL" id="PRP65850.1"/>
    </source>
</evidence>
<dbReference type="OrthoDB" id="1163652at2"/>
<comment type="caution">
    <text evidence="1">The sequence shown here is derived from an EMBL/GenBank/DDBJ whole genome shotgun (WGS) entry which is preliminary data.</text>
</comment>
<name>A0A2S9WQT3_9FLAO</name>
<dbReference type="RefSeq" id="WP_105981716.1">
    <property type="nucleotide sequence ID" value="NZ_MQUC01000003.1"/>
</dbReference>
<dbReference type="AlphaFoldDB" id="A0A2S9WQT3"/>
<sequence>MKKIEHQIFLKRNGLATKLLLQPIQEKIEIFDRMHALLDKVSVCDKDALIDELEALDLEILEDIDEEYADQLEHNEITEELKEKQVAFEKVMEDAPAPKPKKKPTDEDIINELVKMGRTENIGRSTFRDLGVKVALGWETIIGKYRVTRTSVFRYRYEIERI</sequence>
<reference evidence="1 2" key="1">
    <citation type="submission" date="2016-11" db="EMBL/GenBank/DDBJ databases">
        <title>Trade-off between light-utilization and light-protection in marine flavobacteria.</title>
        <authorList>
            <person name="Kumagai Y."/>
        </authorList>
    </citation>
    <scope>NUCLEOTIDE SEQUENCE [LARGE SCALE GENOMIC DNA]</scope>
    <source>
        <strain evidence="1 2">JCM 17109</strain>
    </source>
</reference>
<protein>
    <submittedName>
        <fullName evidence="1">Uncharacterized protein</fullName>
    </submittedName>
</protein>
<organism evidence="1 2">
    <name type="scientific">Nonlabens agnitus</name>
    <dbReference type="NCBI Taxonomy" id="870484"/>
    <lineage>
        <taxon>Bacteria</taxon>
        <taxon>Pseudomonadati</taxon>
        <taxon>Bacteroidota</taxon>
        <taxon>Flavobacteriia</taxon>
        <taxon>Flavobacteriales</taxon>
        <taxon>Flavobacteriaceae</taxon>
        <taxon>Nonlabens</taxon>
    </lineage>
</organism>
<proteinExistence type="predicted"/>
<dbReference type="EMBL" id="MQUC01000003">
    <property type="protein sequence ID" value="PRP65850.1"/>
    <property type="molecule type" value="Genomic_DNA"/>
</dbReference>
<evidence type="ECO:0000313" key="2">
    <source>
        <dbReference type="Proteomes" id="UP000239532"/>
    </source>
</evidence>
<keyword evidence="2" id="KW-1185">Reference proteome</keyword>
<dbReference type="Proteomes" id="UP000239532">
    <property type="component" value="Unassembled WGS sequence"/>
</dbReference>
<accession>A0A2S9WQT3</accession>